<feature type="transmembrane region" description="Helical" evidence="6">
    <location>
        <begin position="145"/>
        <end position="166"/>
    </location>
</feature>
<feature type="transmembrane region" description="Helical" evidence="6">
    <location>
        <begin position="122"/>
        <end position="139"/>
    </location>
</feature>
<evidence type="ECO:0000256" key="2">
    <source>
        <dbReference type="ARBA" id="ARBA00007362"/>
    </source>
</evidence>
<feature type="transmembrane region" description="Helical" evidence="6">
    <location>
        <begin position="238"/>
        <end position="259"/>
    </location>
</feature>
<keyword evidence="3 6" id="KW-0812">Transmembrane</keyword>
<feature type="transmembrane region" description="Helical" evidence="6">
    <location>
        <begin position="68"/>
        <end position="90"/>
    </location>
</feature>
<comment type="caution">
    <text evidence="8">The sequence shown here is derived from an EMBL/GenBank/DDBJ whole genome shotgun (WGS) entry which is preliminary data.</text>
</comment>
<evidence type="ECO:0000259" key="7">
    <source>
        <dbReference type="Pfam" id="PF00892"/>
    </source>
</evidence>
<feature type="transmembrane region" description="Helical" evidence="6">
    <location>
        <begin position="12"/>
        <end position="30"/>
    </location>
</feature>
<dbReference type="Pfam" id="PF00892">
    <property type="entry name" value="EamA"/>
    <property type="match status" value="2"/>
</dbReference>
<reference evidence="9" key="1">
    <citation type="journal article" date="2019" name="Int. J. Syst. Evol. Microbiol.">
        <title>The Global Catalogue of Microorganisms (GCM) 10K type strain sequencing project: providing services to taxonomists for standard genome sequencing and annotation.</title>
        <authorList>
            <consortium name="The Broad Institute Genomics Platform"/>
            <consortium name="The Broad Institute Genome Sequencing Center for Infectious Disease"/>
            <person name="Wu L."/>
            <person name="Ma J."/>
        </authorList>
    </citation>
    <scope>NUCLEOTIDE SEQUENCE [LARGE SCALE GENOMIC DNA]</scope>
    <source>
        <strain evidence="9">KCTC 23701</strain>
    </source>
</reference>
<feature type="domain" description="EamA" evidence="7">
    <location>
        <begin position="148"/>
        <end position="282"/>
    </location>
</feature>
<dbReference type="Proteomes" id="UP000604737">
    <property type="component" value="Unassembled WGS sequence"/>
</dbReference>
<name>A0ABQ3H1E1_9NEIS</name>
<keyword evidence="5 6" id="KW-0472">Membrane</keyword>
<feature type="transmembrane region" description="Helical" evidence="6">
    <location>
        <begin position="178"/>
        <end position="198"/>
    </location>
</feature>
<evidence type="ECO:0000256" key="6">
    <source>
        <dbReference type="SAM" id="Phobius"/>
    </source>
</evidence>
<keyword evidence="4 6" id="KW-1133">Transmembrane helix</keyword>
<evidence type="ECO:0000256" key="4">
    <source>
        <dbReference type="ARBA" id="ARBA00022989"/>
    </source>
</evidence>
<evidence type="ECO:0000256" key="5">
    <source>
        <dbReference type="ARBA" id="ARBA00023136"/>
    </source>
</evidence>
<evidence type="ECO:0000256" key="3">
    <source>
        <dbReference type="ARBA" id="ARBA00022692"/>
    </source>
</evidence>
<feature type="transmembrane region" description="Helical" evidence="6">
    <location>
        <begin position="210"/>
        <end position="231"/>
    </location>
</feature>
<dbReference type="RefSeq" id="WP_189460025.1">
    <property type="nucleotide sequence ID" value="NZ_BMYO01000004.1"/>
</dbReference>
<protein>
    <submittedName>
        <fullName evidence="8">Drug/metabolite exporter YedA</fullName>
    </submittedName>
</protein>
<dbReference type="InterPro" id="IPR050638">
    <property type="entry name" value="AA-Vitamin_Transporters"/>
</dbReference>
<evidence type="ECO:0000256" key="1">
    <source>
        <dbReference type="ARBA" id="ARBA00004141"/>
    </source>
</evidence>
<dbReference type="SUPFAM" id="SSF103481">
    <property type="entry name" value="Multidrug resistance efflux transporter EmrE"/>
    <property type="match status" value="2"/>
</dbReference>
<keyword evidence="9" id="KW-1185">Reference proteome</keyword>
<sequence length="288" mass="31189">MKSFDSRLIVSLLLMYVVWGSTYLGIRYAVEDLPPLMMASMRFVIAGALMLTWLKWRGAPWPSWRQARSAMLIGTMMLAFGNGAVCVVETEVPSGLAALLLAVAPLFAVLFDWAWGNRPHRLEWLGVALGLGGVVLLQQDTRFGGAPWGFALLLAVALVWSFAAVWQRRLPLPPGPMSAGIQMLTAGCVLAVVSQLRGEVMPDHVGWQSWTALAYLTVFGSLIAFNAFVYVLTHAKPVLASSYAYVNPPVAVLLGWLIAGEHVSGVMLTGMGVVLAGVVLLMLASRRH</sequence>
<dbReference type="InterPro" id="IPR037185">
    <property type="entry name" value="EmrE-like"/>
</dbReference>
<feature type="transmembrane region" description="Helical" evidence="6">
    <location>
        <begin position="96"/>
        <end position="115"/>
    </location>
</feature>
<dbReference type="EMBL" id="BMYO01000004">
    <property type="protein sequence ID" value="GHD62375.1"/>
    <property type="molecule type" value="Genomic_DNA"/>
</dbReference>
<evidence type="ECO:0000313" key="9">
    <source>
        <dbReference type="Proteomes" id="UP000604737"/>
    </source>
</evidence>
<evidence type="ECO:0000313" key="8">
    <source>
        <dbReference type="EMBL" id="GHD62375.1"/>
    </source>
</evidence>
<dbReference type="InterPro" id="IPR000620">
    <property type="entry name" value="EamA_dom"/>
</dbReference>
<feature type="transmembrane region" description="Helical" evidence="6">
    <location>
        <begin position="36"/>
        <end position="56"/>
    </location>
</feature>
<organism evidence="8 9">
    <name type="scientific">Jeongeupia chitinilytica</name>
    <dbReference type="NCBI Taxonomy" id="1041641"/>
    <lineage>
        <taxon>Bacteria</taxon>
        <taxon>Pseudomonadati</taxon>
        <taxon>Pseudomonadota</taxon>
        <taxon>Betaproteobacteria</taxon>
        <taxon>Neisseriales</taxon>
        <taxon>Chitinibacteraceae</taxon>
        <taxon>Jeongeupia</taxon>
    </lineage>
</organism>
<gene>
    <name evidence="8" type="ORF">GCM10007350_18240</name>
</gene>
<proteinExistence type="inferred from homology"/>
<comment type="similarity">
    <text evidence="2">Belongs to the EamA transporter family.</text>
</comment>
<dbReference type="PANTHER" id="PTHR32322:SF2">
    <property type="entry name" value="EAMA DOMAIN-CONTAINING PROTEIN"/>
    <property type="match status" value="1"/>
</dbReference>
<feature type="domain" description="EamA" evidence="7">
    <location>
        <begin position="9"/>
        <end position="137"/>
    </location>
</feature>
<dbReference type="PANTHER" id="PTHR32322">
    <property type="entry name" value="INNER MEMBRANE TRANSPORTER"/>
    <property type="match status" value="1"/>
</dbReference>
<feature type="transmembrane region" description="Helical" evidence="6">
    <location>
        <begin position="265"/>
        <end position="284"/>
    </location>
</feature>
<comment type="subcellular location">
    <subcellularLocation>
        <location evidence="1">Membrane</location>
        <topology evidence="1">Multi-pass membrane protein</topology>
    </subcellularLocation>
</comment>
<accession>A0ABQ3H1E1</accession>
<dbReference type="NCBIfam" id="NF008432">
    <property type="entry name" value="PRK11272.1"/>
    <property type="match status" value="1"/>
</dbReference>